<evidence type="ECO:0000313" key="2">
    <source>
        <dbReference type="EMBL" id="AEE45953.1"/>
    </source>
</evidence>
<feature type="region of interest" description="Disordered" evidence="1">
    <location>
        <begin position="1"/>
        <end position="24"/>
    </location>
</feature>
<dbReference type="STRING" id="590998.Celf_1823"/>
<keyword evidence="3" id="KW-1185">Reference proteome</keyword>
<feature type="compositionally biased region" description="Basic residues" evidence="1">
    <location>
        <begin position="1"/>
        <end position="12"/>
    </location>
</feature>
<name>F4GYG4_CELFA</name>
<gene>
    <name evidence="2" type="ordered locus">Celf_1823</name>
</gene>
<dbReference type="AlphaFoldDB" id="F4GYG4"/>
<organism evidence="2 3">
    <name type="scientific">Cellulomonas fimi (strain ATCC 484 / DSM 20113 / JCM 1341 / CCUG 24087 / LMG 16345 / NBRC 15513 / NCIMB 8980 / NCTC 7547 / NRS-133)</name>
    <dbReference type="NCBI Taxonomy" id="590998"/>
    <lineage>
        <taxon>Bacteria</taxon>
        <taxon>Bacillati</taxon>
        <taxon>Actinomycetota</taxon>
        <taxon>Actinomycetes</taxon>
        <taxon>Micrococcales</taxon>
        <taxon>Cellulomonadaceae</taxon>
        <taxon>Cellulomonas</taxon>
    </lineage>
</organism>
<protein>
    <submittedName>
        <fullName evidence="2">Uncharacterized protein</fullName>
    </submittedName>
</protein>
<dbReference type="HOGENOM" id="CLU_1692327_0_0_11"/>
<dbReference type="KEGG" id="cfi:Celf_1823"/>
<evidence type="ECO:0000256" key="1">
    <source>
        <dbReference type="SAM" id="MobiDB-lite"/>
    </source>
</evidence>
<reference evidence="2 3" key="1">
    <citation type="submission" date="2011-04" db="EMBL/GenBank/DDBJ databases">
        <title>Complete sequence of Cellulomonas fimi ATCC 484.</title>
        <authorList>
            <consortium name="US DOE Joint Genome Institute"/>
            <person name="Lucas S."/>
            <person name="Han J."/>
            <person name="Lapidus A."/>
            <person name="Cheng J.-F."/>
            <person name="Goodwin L."/>
            <person name="Pitluck S."/>
            <person name="Peters L."/>
            <person name="Chertkov O."/>
            <person name="Detter J.C."/>
            <person name="Han C."/>
            <person name="Tapia R."/>
            <person name="Land M."/>
            <person name="Hauser L."/>
            <person name="Kyrpides N."/>
            <person name="Ivanova N."/>
            <person name="Ovchinnikova G."/>
            <person name="Pagani I."/>
            <person name="Mead D."/>
            <person name="Brumm P."/>
            <person name="Woyke T."/>
        </authorList>
    </citation>
    <scope>NUCLEOTIDE SEQUENCE [LARGE SCALE GENOMIC DNA]</scope>
    <source>
        <strain evidence="3">ATCC 484 / DSM 20113 / JCM 1341 / NBRC 15513 / NCIMB 8980 / NCTC 7547</strain>
    </source>
</reference>
<accession>F4GYG4</accession>
<dbReference type="RefSeq" id="WP_013770979.1">
    <property type="nucleotide sequence ID" value="NC_015514.1"/>
</dbReference>
<proteinExistence type="predicted"/>
<dbReference type="Proteomes" id="UP000008460">
    <property type="component" value="Chromosome"/>
</dbReference>
<sequence length="155" mass="16867">MSPHPNHARRPDRHPSAPSRAVRARGRHLRRCAVALTGLAAGLALLAPPATGADRFLDIHGTATCDSEHGQWVVTWALTNHAEVAGTFGNVRAYPASRPLVGLPDRIQPGQTVTAEQRLLATEHSGEILLDVNWDDGVVTYDHHWPVYIKTHCAT</sequence>
<dbReference type="EMBL" id="CP002666">
    <property type="protein sequence ID" value="AEE45953.1"/>
    <property type="molecule type" value="Genomic_DNA"/>
</dbReference>
<evidence type="ECO:0000313" key="3">
    <source>
        <dbReference type="Proteomes" id="UP000008460"/>
    </source>
</evidence>